<gene>
    <name evidence="1" type="ORF">LAESUDRAFT_659674</name>
</gene>
<dbReference type="GeneID" id="63821852"/>
<proteinExistence type="predicted"/>
<dbReference type="OrthoDB" id="2094269at2759"/>
<dbReference type="InParanoid" id="A0A165CVJ8"/>
<dbReference type="Proteomes" id="UP000076871">
    <property type="component" value="Unassembled WGS sequence"/>
</dbReference>
<reference evidence="1 2" key="1">
    <citation type="journal article" date="2016" name="Mol. Biol. Evol.">
        <title>Comparative Genomics of Early-Diverging Mushroom-Forming Fungi Provides Insights into the Origins of Lignocellulose Decay Capabilities.</title>
        <authorList>
            <person name="Nagy L.G."/>
            <person name="Riley R."/>
            <person name="Tritt A."/>
            <person name="Adam C."/>
            <person name="Daum C."/>
            <person name="Floudas D."/>
            <person name="Sun H."/>
            <person name="Yadav J.S."/>
            <person name="Pangilinan J."/>
            <person name="Larsson K.H."/>
            <person name="Matsuura K."/>
            <person name="Barry K."/>
            <person name="Labutti K."/>
            <person name="Kuo R."/>
            <person name="Ohm R.A."/>
            <person name="Bhattacharya S.S."/>
            <person name="Shirouzu T."/>
            <person name="Yoshinaga Y."/>
            <person name="Martin F.M."/>
            <person name="Grigoriev I.V."/>
            <person name="Hibbett D.S."/>
        </authorList>
    </citation>
    <scope>NUCLEOTIDE SEQUENCE [LARGE SCALE GENOMIC DNA]</scope>
    <source>
        <strain evidence="1 2">93-53</strain>
    </source>
</reference>
<evidence type="ECO:0000313" key="2">
    <source>
        <dbReference type="Proteomes" id="UP000076871"/>
    </source>
</evidence>
<protein>
    <submittedName>
        <fullName evidence="1">Uncharacterized protein</fullName>
    </submittedName>
</protein>
<dbReference type="AlphaFoldDB" id="A0A165CVJ8"/>
<evidence type="ECO:0000313" key="1">
    <source>
        <dbReference type="EMBL" id="KZT03507.1"/>
    </source>
</evidence>
<dbReference type="RefSeq" id="XP_040761247.1">
    <property type="nucleotide sequence ID" value="XM_040904822.1"/>
</dbReference>
<sequence length="121" mass="13069">MFADHDALHSVRQCALHTLPCGDGILVYLSSHSGNLSLGDLRASKAAEEQDPALAPRGWWKAGTDRNLKHGLGDFLAALRDILANDHYGDLTQYTMASEQRWLLSSLFSSVGDALSADSEG</sequence>
<organism evidence="1 2">
    <name type="scientific">Laetiporus sulphureus 93-53</name>
    <dbReference type="NCBI Taxonomy" id="1314785"/>
    <lineage>
        <taxon>Eukaryota</taxon>
        <taxon>Fungi</taxon>
        <taxon>Dikarya</taxon>
        <taxon>Basidiomycota</taxon>
        <taxon>Agaricomycotina</taxon>
        <taxon>Agaricomycetes</taxon>
        <taxon>Polyporales</taxon>
        <taxon>Laetiporus</taxon>
    </lineage>
</organism>
<name>A0A165CVJ8_9APHY</name>
<keyword evidence="2" id="KW-1185">Reference proteome</keyword>
<dbReference type="EMBL" id="KV427643">
    <property type="protein sequence ID" value="KZT03507.1"/>
    <property type="molecule type" value="Genomic_DNA"/>
</dbReference>
<accession>A0A165CVJ8</accession>